<dbReference type="OrthoDB" id="6419505at2759"/>
<organism evidence="1 2">
    <name type="scientific">Araneus ventricosus</name>
    <name type="common">Orbweaver spider</name>
    <name type="synonym">Epeira ventricosa</name>
    <dbReference type="NCBI Taxonomy" id="182803"/>
    <lineage>
        <taxon>Eukaryota</taxon>
        <taxon>Metazoa</taxon>
        <taxon>Ecdysozoa</taxon>
        <taxon>Arthropoda</taxon>
        <taxon>Chelicerata</taxon>
        <taxon>Arachnida</taxon>
        <taxon>Araneae</taxon>
        <taxon>Araneomorphae</taxon>
        <taxon>Entelegynae</taxon>
        <taxon>Araneoidea</taxon>
        <taxon>Araneidae</taxon>
        <taxon>Araneus</taxon>
    </lineage>
</organism>
<sequence>MSLSVMAYRRLEEEKEIISLFYDELISDLIKNHSAEENQIEQAIEVLVFNYSQMRFGRTPYGCDYNNIYHCIGYLHRYGSSHSRMVFEIMHEVWRLPLNDIIYMRVKQNLNVTFIGSGPGNDFVGFLSAMHGMCGFILNVNVMCVERMSGWENVFSATIEKLAKGNSGYAGNVYKRLKIKSSFLKCDITDISGLEQNLKQTLAATDMLFIVKVFSTIPDEKKLRTLTRRGELMAKSLLETTTTTPRHIPVPRAEITPDQLEWM</sequence>
<dbReference type="AlphaFoldDB" id="A0A4Y2EQI1"/>
<protein>
    <submittedName>
        <fullName evidence="1">Uncharacterized protein</fullName>
    </submittedName>
</protein>
<proteinExistence type="predicted"/>
<evidence type="ECO:0000313" key="1">
    <source>
        <dbReference type="EMBL" id="GBM30134.1"/>
    </source>
</evidence>
<reference evidence="1 2" key="1">
    <citation type="journal article" date="2019" name="Sci. Rep.">
        <title>Orb-weaving spider Araneus ventricosus genome elucidates the spidroin gene catalogue.</title>
        <authorList>
            <person name="Kono N."/>
            <person name="Nakamura H."/>
            <person name="Ohtoshi R."/>
            <person name="Moran D.A.P."/>
            <person name="Shinohara A."/>
            <person name="Yoshida Y."/>
            <person name="Fujiwara M."/>
            <person name="Mori M."/>
            <person name="Tomita M."/>
            <person name="Arakawa K."/>
        </authorList>
    </citation>
    <scope>NUCLEOTIDE SEQUENCE [LARGE SCALE GENOMIC DNA]</scope>
</reference>
<keyword evidence="2" id="KW-1185">Reference proteome</keyword>
<name>A0A4Y2EQI1_ARAVE</name>
<dbReference type="EMBL" id="BGPR01000652">
    <property type="protein sequence ID" value="GBM30134.1"/>
    <property type="molecule type" value="Genomic_DNA"/>
</dbReference>
<dbReference type="Proteomes" id="UP000499080">
    <property type="component" value="Unassembled WGS sequence"/>
</dbReference>
<gene>
    <name evidence="1" type="ORF">AVEN_78527_1</name>
</gene>
<comment type="caution">
    <text evidence="1">The sequence shown here is derived from an EMBL/GenBank/DDBJ whole genome shotgun (WGS) entry which is preliminary data.</text>
</comment>
<evidence type="ECO:0000313" key="2">
    <source>
        <dbReference type="Proteomes" id="UP000499080"/>
    </source>
</evidence>
<accession>A0A4Y2EQI1</accession>